<feature type="binding site" evidence="6">
    <location>
        <begin position="252"/>
        <end position="256"/>
    </location>
    <ligand>
        <name>FAD</name>
        <dbReference type="ChEBI" id="CHEBI:57692"/>
    </ligand>
</feature>
<feature type="binding site" evidence="6">
    <location>
        <position position="290"/>
    </location>
    <ligand>
        <name>FAD</name>
        <dbReference type="ChEBI" id="CHEBI:57692"/>
    </ligand>
</feature>
<dbReference type="SUPFAM" id="SSF52402">
    <property type="entry name" value="Adenine nucleotide alpha hydrolases-like"/>
    <property type="match status" value="1"/>
</dbReference>
<feature type="domain" description="Electron transfer flavoprotein alpha/beta-subunit N-terminal" evidence="7">
    <location>
        <begin position="3"/>
        <end position="189"/>
    </location>
</feature>
<evidence type="ECO:0000256" key="4">
    <source>
        <dbReference type="ARBA" id="ARBA00022827"/>
    </source>
</evidence>
<dbReference type="InterPro" id="IPR014729">
    <property type="entry name" value="Rossmann-like_a/b/a_fold"/>
</dbReference>
<dbReference type="AlphaFoldDB" id="A0A7W8EAA5"/>
<evidence type="ECO:0000313" key="8">
    <source>
        <dbReference type="EMBL" id="MBB5065418.1"/>
    </source>
</evidence>
<dbReference type="GO" id="GO:0033539">
    <property type="term" value="P:fatty acid beta-oxidation using acyl-CoA dehydrogenase"/>
    <property type="evidence" value="ECO:0007669"/>
    <property type="project" value="TreeGrafter"/>
</dbReference>
<dbReference type="FunFam" id="3.40.50.1220:FF:000004">
    <property type="entry name" value="Electron transfer flavoprotein"/>
    <property type="match status" value="1"/>
</dbReference>
<proteinExistence type="inferred from homology"/>
<keyword evidence="5" id="KW-0249">Electron transport</keyword>
<dbReference type="GO" id="GO:0050660">
    <property type="term" value="F:flavin adenine dinucleotide binding"/>
    <property type="evidence" value="ECO:0007669"/>
    <property type="project" value="InterPro"/>
</dbReference>
<comment type="cofactor">
    <cofactor evidence="6">
        <name>FAD</name>
        <dbReference type="ChEBI" id="CHEBI:57692"/>
    </cofactor>
    <text evidence="6">Binds 1 FAD per dimer.</text>
</comment>
<accession>A0A7W8EAA5</accession>
<dbReference type="Gene3D" id="3.40.50.620">
    <property type="entry name" value="HUPs"/>
    <property type="match status" value="1"/>
</dbReference>
<comment type="similarity">
    <text evidence="1">Belongs to the ETF alpha-subunit/FixB family.</text>
</comment>
<dbReference type="RefSeq" id="WP_184258082.1">
    <property type="nucleotide sequence ID" value="NZ_JACHIO010000016.1"/>
</dbReference>
<protein>
    <submittedName>
        <fullName evidence="8">Electron transfer flavoprotein alpha subunit</fullName>
    </submittedName>
</protein>
<evidence type="ECO:0000256" key="6">
    <source>
        <dbReference type="PIRSR" id="PIRSR000089-1"/>
    </source>
</evidence>
<evidence type="ECO:0000256" key="1">
    <source>
        <dbReference type="ARBA" id="ARBA00005817"/>
    </source>
</evidence>
<evidence type="ECO:0000256" key="5">
    <source>
        <dbReference type="ARBA" id="ARBA00022982"/>
    </source>
</evidence>
<keyword evidence="3" id="KW-0285">Flavoprotein</keyword>
<dbReference type="GO" id="GO:0009055">
    <property type="term" value="F:electron transfer activity"/>
    <property type="evidence" value="ECO:0007669"/>
    <property type="project" value="InterPro"/>
</dbReference>
<gene>
    <name evidence="8" type="ORF">HDF15_003786</name>
</gene>
<evidence type="ECO:0000313" key="9">
    <source>
        <dbReference type="Proteomes" id="UP000584867"/>
    </source>
</evidence>
<keyword evidence="2" id="KW-0813">Transport</keyword>
<name>A0A7W8EAA5_9BACT</name>
<dbReference type="SMART" id="SM00893">
    <property type="entry name" value="ETF"/>
    <property type="match status" value="1"/>
</dbReference>
<dbReference type="InterPro" id="IPR018206">
    <property type="entry name" value="ETF_asu_C_CS"/>
</dbReference>
<dbReference type="PIRSF" id="PIRSF000089">
    <property type="entry name" value="Electra_flavoP_a"/>
    <property type="match status" value="1"/>
</dbReference>
<evidence type="ECO:0000256" key="3">
    <source>
        <dbReference type="ARBA" id="ARBA00022630"/>
    </source>
</evidence>
<feature type="binding site" evidence="6">
    <location>
        <begin position="269"/>
        <end position="276"/>
    </location>
    <ligand>
        <name>FAD</name>
        <dbReference type="ChEBI" id="CHEBI:57692"/>
    </ligand>
</feature>
<dbReference type="PROSITE" id="PS00696">
    <property type="entry name" value="ETF_ALPHA"/>
    <property type="match status" value="1"/>
</dbReference>
<dbReference type="Gene3D" id="3.40.50.1220">
    <property type="entry name" value="TPP-binding domain"/>
    <property type="match status" value="1"/>
</dbReference>
<dbReference type="InterPro" id="IPR014731">
    <property type="entry name" value="ETF_asu_C"/>
</dbReference>
<feature type="binding site" evidence="6">
    <location>
        <position position="213"/>
    </location>
    <ligand>
        <name>FAD</name>
        <dbReference type="ChEBI" id="CHEBI:57692"/>
    </ligand>
</feature>
<dbReference type="InterPro" id="IPR001308">
    <property type="entry name" value="ETF_a/FixB"/>
</dbReference>
<evidence type="ECO:0000256" key="2">
    <source>
        <dbReference type="ARBA" id="ARBA00022448"/>
    </source>
</evidence>
<comment type="caution">
    <text evidence="8">The sequence shown here is derived from an EMBL/GenBank/DDBJ whole genome shotgun (WGS) entry which is preliminary data.</text>
</comment>
<dbReference type="InterPro" id="IPR014730">
    <property type="entry name" value="ETF_a/b_N"/>
</dbReference>
<dbReference type="Pfam" id="PF01012">
    <property type="entry name" value="ETF"/>
    <property type="match status" value="1"/>
</dbReference>
<evidence type="ECO:0000259" key="7">
    <source>
        <dbReference type="SMART" id="SM00893"/>
    </source>
</evidence>
<dbReference type="Pfam" id="PF00766">
    <property type="entry name" value="ETF_alpha"/>
    <property type="match status" value="1"/>
</dbReference>
<feature type="binding site" evidence="6">
    <location>
        <begin position="238"/>
        <end position="239"/>
    </location>
    <ligand>
        <name>FAD</name>
        <dbReference type="ChEBI" id="CHEBI:57692"/>
    </ligand>
</feature>
<dbReference type="InterPro" id="IPR029035">
    <property type="entry name" value="DHS-like_NAD/FAD-binding_dom"/>
</dbReference>
<organism evidence="8 9">
    <name type="scientific">Granulicella mallensis</name>
    <dbReference type="NCBI Taxonomy" id="940614"/>
    <lineage>
        <taxon>Bacteria</taxon>
        <taxon>Pseudomonadati</taxon>
        <taxon>Acidobacteriota</taxon>
        <taxon>Terriglobia</taxon>
        <taxon>Terriglobales</taxon>
        <taxon>Acidobacteriaceae</taxon>
        <taxon>Granulicella</taxon>
    </lineage>
</organism>
<dbReference type="PANTHER" id="PTHR43153:SF1">
    <property type="entry name" value="ELECTRON TRANSFER FLAVOPROTEIN SUBUNIT ALPHA, MITOCHONDRIAL"/>
    <property type="match status" value="1"/>
</dbReference>
<keyword evidence="4 6" id="KW-0274">FAD</keyword>
<dbReference type="Proteomes" id="UP000584867">
    <property type="component" value="Unassembled WGS sequence"/>
</dbReference>
<sequence length="324" mass="33820">MSVLVVMEQKGDAGWHRISLEALAAGQKLAAELGVSCSAVVLGEDAGIAPLSAELATKKLAGAWAVGHALLAHYTADAWVAALQQLIAETQPRYVVFPHTYQVRDYAPALATRLGQVLISDVTAVHSGPVFVRQWMQGKLNAEYAHKGDGVCLVSVQAGSFRADEVEAGSCEVKTFAPQLEAAQLRTKPGEPFREATQTVDLSAAQVIVSVGRGIGEQENLGLVEELAAALGAELAASRPICDAGWLPMERQVGSSGQTVAPKLYLAVGISGAIQHLVGMKGAKTVIAINKDADAPIFEIADIGVVGDLFEVVPALTRAIKGAA</sequence>
<dbReference type="PANTHER" id="PTHR43153">
    <property type="entry name" value="ELECTRON TRANSFER FLAVOPROTEIN ALPHA"/>
    <property type="match status" value="1"/>
</dbReference>
<dbReference type="SUPFAM" id="SSF52467">
    <property type="entry name" value="DHS-like NAD/FAD-binding domain"/>
    <property type="match status" value="1"/>
</dbReference>
<dbReference type="EMBL" id="JACHIO010000016">
    <property type="protein sequence ID" value="MBB5065418.1"/>
    <property type="molecule type" value="Genomic_DNA"/>
</dbReference>
<reference evidence="8 9" key="1">
    <citation type="submission" date="2020-08" db="EMBL/GenBank/DDBJ databases">
        <title>Genomic Encyclopedia of Type Strains, Phase IV (KMG-V): Genome sequencing to study the core and pangenomes of soil and plant-associated prokaryotes.</title>
        <authorList>
            <person name="Whitman W."/>
        </authorList>
    </citation>
    <scope>NUCLEOTIDE SEQUENCE [LARGE SCALE GENOMIC DNA]</scope>
    <source>
        <strain evidence="8 9">X5P3</strain>
    </source>
</reference>